<evidence type="ECO:0000256" key="2">
    <source>
        <dbReference type="SAM" id="SignalP"/>
    </source>
</evidence>
<gene>
    <name evidence="4" type="ORF">O0R41_08355</name>
</gene>
<feature type="compositionally biased region" description="Low complexity" evidence="1">
    <location>
        <begin position="434"/>
        <end position="447"/>
    </location>
</feature>
<keyword evidence="2" id="KW-0732">Signal</keyword>
<dbReference type="SUPFAM" id="SSF110997">
    <property type="entry name" value="Sporulation related repeat"/>
    <property type="match status" value="1"/>
</dbReference>
<protein>
    <submittedName>
        <fullName evidence="4">SPOR domain-containing protein</fullName>
    </submittedName>
</protein>
<dbReference type="Proteomes" id="UP001185984">
    <property type="component" value="Unassembled WGS sequence"/>
</dbReference>
<dbReference type="RefSeq" id="WP_317516537.1">
    <property type="nucleotide sequence ID" value="NZ_JAPTHD010000002.1"/>
</dbReference>
<dbReference type="PROSITE" id="PS51724">
    <property type="entry name" value="SPOR"/>
    <property type="match status" value="1"/>
</dbReference>
<organism evidence="4 5">
    <name type="scientific">Sphingobium naphthae</name>
    <dbReference type="NCBI Taxonomy" id="1886786"/>
    <lineage>
        <taxon>Bacteria</taxon>
        <taxon>Pseudomonadati</taxon>
        <taxon>Pseudomonadota</taxon>
        <taxon>Alphaproteobacteria</taxon>
        <taxon>Sphingomonadales</taxon>
        <taxon>Sphingomonadaceae</taxon>
        <taxon>Sphingobium</taxon>
    </lineage>
</organism>
<dbReference type="Pfam" id="PF05036">
    <property type="entry name" value="SPOR"/>
    <property type="match status" value="1"/>
</dbReference>
<dbReference type="Gene3D" id="1.25.40.10">
    <property type="entry name" value="Tetratricopeptide repeat domain"/>
    <property type="match status" value="1"/>
</dbReference>
<reference evidence="5" key="1">
    <citation type="journal article" date="2022" name="J Environ Chem Eng">
        <title>Biodegradation of petroleum oil using a constructed nonpathogenic and heavy metal-tolerant bacterial consortium isolated from marine sponges.</title>
        <authorList>
            <person name="Dechsakulwatana C."/>
            <person name="Rungsihiranrut A."/>
            <person name="Muangchinda C."/>
            <person name="Ningthoujam R."/>
            <person name="Klankeo P."/>
            <person name="Pinyakong O."/>
        </authorList>
    </citation>
    <scope>NUCLEOTIDE SEQUENCE [LARGE SCALE GENOMIC DNA]</scope>
    <source>
        <strain evidence="5">MO2-4</strain>
    </source>
</reference>
<feature type="domain" description="SPOR" evidence="3">
    <location>
        <begin position="553"/>
        <end position="633"/>
    </location>
</feature>
<dbReference type="InterPro" id="IPR011990">
    <property type="entry name" value="TPR-like_helical_dom_sf"/>
</dbReference>
<feature type="compositionally biased region" description="Low complexity" evidence="1">
    <location>
        <begin position="415"/>
        <end position="427"/>
    </location>
</feature>
<feature type="compositionally biased region" description="Basic and acidic residues" evidence="1">
    <location>
        <begin position="291"/>
        <end position="310"/>
    </location>
</feature>
<comment type="caution">
    <text evidence="4">The sequence shown here is derived from an EMBL/GenBank/DDBJ whole genome shotgun (WGS) entry which is preliminary data.</text>
</comment>
<evidence type="ECO:0000313" key="5">
    <source>
        <dbReference type="Proteomes" id="UP001185984"/>
    </source>
</evidence>
<feature type="signal peptide" evidence="2">
    <location>
        <begin position="1"/>
        <end position="20"/>
    </location>
</feature>
<feature type="compositionally biased region" description="Low complexity" evidence="1">
    <location>
        <begin position="264"/>
        <end position="285"/>
    </location>
</feature>
<feature type="compositionally biased region" description="Low complexity" evidence="1">
    <location>
        <begin position="340"/>
        <end position="349"/>
    </location>
</feature>
<feature type="chain" id="PRO_5046983642" evidence="2">
    <location>
        <begin position="21"/>
        <end position="644"/>
    </location>
</feature>
<proteinExistence type="predicted"/>
<evidence type="ECO:0000259" key="3">
    <source>
        <dbReference type="PROSITE" id="PS51724"/>
    </source>
</evidence>
<feature type="compositionally biased region" description="Low complexity" evidence="1">
    <location>
        <begin position="391"/>
        <end position="400"/>
    </location>
</feature>
<sequence>MTKSLPWILAALLAAHPASAQTDQADLVRPLGAADLNSNLARLAANPRDVDAMIGAGEAALALDDPHGAAGFFARADAIQSGNGRIKAGLARVMLKLQNPTEALRLFDQAQRLGFPDGSILMERGLARDLTGDQAGAQRDYQAALARSPDNAELRRRYAASLGIAGQVDAAEKMLEPLLYKSDRAAWRYRAFIYAMNNRQADARKVAEQAMPAQLAAAITPYMQKMPYLTAQQKAAAVHFGQFPSQIGTTIAAVTPTAPPPTSAPAATAPATQVAQAATQPAAQAKPRPLSRAEQRRQRREAARLARVEGRVAPTSAQSQPTQAQSTATPAPAPTPSQPTPTTAPSTQPRQLAQAQTVQPLPARPAQPVVQPLPQRPTTPAPSTPAPSTPAPTTTAAASTVQGPPAPGFESIQGPASPSATPAAADPETQRDGTAVARVTTPSATPAAPQPAPASVPATLQPAASPPPAPNPEATRTLADIIRAIDVPDAERQSTVAAVDLNEIAAMQAERRAEREAAAAAAAAKAKKEAAAKAKAEAAAKAKKEAEEKKRLADNPARSWLQVGVGQSKSALAFTMKRLRGQYDSIAPQDAWTARWGQTNRLLVGPFASFARAKELETKLKAAGADVFAWKSDAGEVVETLTGE</sequence>
<name>A0ABU3ZVP3_9SPHN</name>
<evidence type="ECO:0000313" key="4">
    <source>
        <dbReference type="EMBL" id="MDV5823604.1"/>
    </source>
</evidence>
<feature type="region of interest" description="Disordered" evidence="1">
    <location>
        <begin position="253"/>
        <end position="474"/>
    </location>
</feature>
<feature type="compositionally biased region" description="Polar residues" evidence="1">
    <location>
        <begin position="350"/>
        <end position="359"/>
    </location>
</feature>
<evidence type="ECO:0000256" key="1">
    <source>
        <dbReference type="SAM" id="MobiDB-lite"/>
    </source>
</evidence>
<feature type="compositionally biased region" description="Low complexity" evidence="1">
    <location>
        <begin position="311"/>
        <end position="330"/>
    </location>
</feature>
<dbReference type="EMBL" id="JAPTHD010000002">
    <property type="protein sequence ID" value="MDV5823604.1"/>
    <property type="molecule type" value="Genomic_DNA"/>
</dbReference>
<feature type="compositionally biased region" description="Pro residues" evidence="1">
    <location>
        <begin position="374"/>
        <end position="390"/>
    </location>
</feature>
<dbReference type="Pfam" id="PF14559">
    <property type="entry name" value="TPR_19"/>
    <property type="match status" value="1"/>
</dbReference>
<keyword evidence="5" id="KW-1185">Reference proteome</keyword>
<dbReference type="InterPro" id="IPR007730">
    <property type="entry name" value="SPOR-like_dom"/>
</dbReference>
<dbReference type="InterPro" id="IPR036680">
    <property type="entry name" value="SPOR-like_sf"/>
</dbReference>
<accession>A0ABU3ZVP3</accession>
<dbReference type="SUPFAM" id="SSF48452">
    <property type="entry name" value="TPR-like"/>
    <property type="match status" value="1"/>
</dbReference>